<feature type="transmembrane region" description="Helical" evidence="1">
    <location>
        <begin position="12"/>
        <end position="30"/>
    </location>
</feature>
<dbReference type="RefSeq" id="WP_089220112.1">
    <property type="nucleotide sequence ID" value="NZ_FZOS01000014.1"/>
</dbReference>
<dbReference type="Proteomes" id="UP000198281">
    <property type="component" value="Unassembled WGS sequence"/>
</dbReference>
<name>A0A239H0S9_9SPHN</name>
<organism evidence="2 3">
    <name type="scientific">Edaphosphingomonas laterariae</name>
    <dbReference type="NCBI Taxonomy" id="861865"/>
    <lineage>
        <taxon>Bacteria</taxon>
        <taxon>Pseudomonadati</taxon>
        <taxon>Pseudomonadota</taxon>
        <taxon>Alphaproteobacteria</taxon>
        <taxon>Sphingomonadales</taxon>
        <taxon>Rhizorhabdaceae</taxon>
        <taxon>Edaphosphingomonas</taxon>
    </lineage>
</organism>
<evidence type="ECO:0000313" key="2">
    <source>
        <dbReference type="EMBL" id="SNS74990.1"/>
    </source>
</evidence>
<keyword evidence="1" id="KW-1133">Transmembrane helix</keyword>
<reference evidence="3" key="1">
    <citation type="submission" date="2017-06" db="EMBL/GenBank/DDBJ databases">
        <authorList>
            <person name="Varghese N."/>
            <person name="Submissions S."/>
        </authorList>
    </citation>
    <scope>NUCLEOTIDE SEQUENCE [LARGE SCALE GENOMIC DNA]</scope>
    <source>
        <strain evidence="3">LNB2</strain>
    </source>
</reference>
<keyword evidence="3" id="KW-1185">Reference proteome</keyword>
<proteinExistence type="predicted"/>
<sequence>MSQPSAPRSPRATGSILAFTIIAGAVIGLFTHQPTIGLLIGAGVGTVISIAFWLKDRRG</sequence>
<evidence type="ECO:0000256" key="1">
    <source>
        <dbReference type="SAM" id="Phobius"/>
    </source>
</evidence>
<dbReference type="EMBL" id="FZOS01000014">
    <property type="protein sequence ID" value="SNS74990.1"/>
    <property type="molecule type" value="Genomic_DNA"/>
</dbReference>
<protein>
    <submittedName>
        <fullName evidence="2">Uncharacterized protein</fullName>
    </submittedName>
</protein>
<dbReference type="OrthoDB" id="7584968at2"/>
<gene>
    <name evidence="2" type="ORF">SAMN06295912_11478</name>
</gene>
<feature type="transmembrane region" description="Helical" evidence="1">
    <location>
        <begin position="36"/>
        <end position="54"/>
    </location>
</feature>
<evidence type="ECO:0000313" key="3">
    <source>
        <dbReference type="Proteomes" id="UP000198281"/>
    </source>
</evidence>
<accession>A0A239H0S9</accession>
<keyword evidence="1" id="KW-0472">Membrane</keyword>
<keyword evidence="1" id="KW-0812">Transmembrane</keyword>
<dbReference type="AlphaFoldDB" id="A0A239H0S9"/>